<dbReference type="OrthoDB" id="9975959at2759"/>
<dbReference type="PANTHER" id="PTHR15822">
    <property type="entry name" value="TRAF AND TNF RECEPTOR-ASSOCIATED PROTEIN"/>
    <property type="match status" value="1"/>
</dbReference>
<keyword evidence="5" id="KW-0479">Metal-binding</keyword>
<feature type="domain" description="Endonuclease/exonuclease/phosphatase" evidence="11">
    <location>
        <begin position="70"/>
        <end position="330"/>
    </location>
</feature>
<keyword evidence="7" id="KW-0378">Hydrolase</keyword>
<dbReference type="AlphaFoldDB" id="A0A6A7ASY4"/>
<evidence type="ECO:0000256" key="8">
    <source>
        <dbReference type="ARBA" id="ARBA00022842"/>
    </source>
</evidence>
<dbReference type="GO" id="GO:0004518">
    <property type="term" value="F:nuclease activity"/>
    <property type="evidence" value="ECO:0007669"/>
    <property type="project" value="UniProtKB-KW"/>
</dbReference>
<comment type="cofactor">
    <cofactor evidence="2">
        <name>Mg(2+)</name>
        <dbReference type="ChEBI" id="CHEBI:18420"/>
    </cofactor>
</comment>
<evidence type="ECO:0000256" key="6">
    <source>
        <dbReference type="ARBA" id="ARBA00022763"/>
    </source>
</evidence>
<keyword evidence="6" id="KW-0227">DNA damage</keyword>
<dbReference type="Pfam" id="PF03372">
    <property type="entry name" value="Exo_endo_phos"/>
    <property type="match status" value="1"/>
</dbReference>
<keyword evidence="13" id="KW-1185">Reference proteome</keyword>
<reference evidence="12" key="1">
    <citation type="submission" date="2020-01" db="EMBL/GenBank/DDBJ databases">
        <authorList>
            <consortium name="DOE Joint Genome Institute"/>
            <person name="Haridas S."/>
            <person name="Albert R."/>
            <person name="Binder M."/>
            <person name="Bloem J."/>
            <person name="Labutti K."/>
            <person name="Salamov A."/>
            <person name="Andreopoulos B."/>
            <person name="Baker S.E."/>
            <person name="Barry K."/>
            <person name="Bills G."/>
            <person name="Bluhm B.H."/>
            <person name="Cannon C."/>
            <person name="Castanera R."/>
            <person name="Culley D.E."/>
            <person name="Daum C."/>
            <person name="Ezra D."/>
            <person name="Gonzalez J.B."/>
            <person name="Henrissat B."/>
            <person name="Kuo A."/>
            <person name="Liang C."/>
            <person name="Lipzen A."/>
            <person name="Lutzoni F."/>
            <person name="Magnuson J."/>
            <person name="Mondo S."/>
            <person name="Nolan M."/>
            <person name="Ohm R."/>
            <person name="Pangilinan J."/>
            <person name="Park H.-J."/>
            <person name="Ramirez L."/>
            <person name="Alfaro M."/>
            <person name="Sun H."/>
            <person name="Tritt A."/>
            <person name="Yoshinaga Y."/>
            <person name="Zwiers L.-H."/>
            <person name="Turgeon B.G."/>
            <person name="Goodwin S.B."/>
            <person name="Spatafora J.W."/>
            <person name="Crous P.W."/>
            <person name="Grigoriev I.V."/>
        </authorList>
    </citation>
    <scope>NUCLEOTIDE SEQUENCE</scope>
    <source>
        <strain evidence="12">IPT5</strain>
    </source>
</reference>
<accession>A0A6A7ASY4</accession>
<evidence type="ECO:0000313" key="13">
    <source>
        <dbReference type="Proteomes" id="UP000799423"/>
    </source>
</evidence>
<dbReference type="GO" id="GO:0003697">
    <property type="term" value="F:single-stranded DNA binding"/>
    <property type="evidence" value="ECO:0007669"/>
    <property type="project" value="TreeGrafter"/>
</dbReference>
<evidence type="ECO:0000256" key="7">
    <source>
        <dbReference type="ARBA" id="ARBA00022801"/>
    </source>
</evidence>
<protein>
    <recommendedName>
        <fullName evidence="11">Endonuclease/exonuclease/phosphatase domain-containing protein</fullName>
    </recommendedName>
</protein>
<comment type="subcellular location">
    <subcellularLocation>
        <location evidence="3">Nucleus</location>
        <location evidence="3">PML body</location>
    </subcellularLocation>
</comment>
<evidence type="ECO:0000256" key="10">
    <source>
        <dbReference type="ARBA" id="ARBA00023242"/>
    </source>
</evidence>
<evidence type="ECO:0000256" key="2">
    <source>
        <dbReference type="ARBA" id="ARBA00001946"/>
    </source>
</evidence>
<evidence type="ECO:0000256" key="3">
    <source>
        <dbReference type="ARBA" id="ARBA00004322"/>
    </source>
</evidence>
<evidence type="ECO:0000256" key="1">
    <source>
        <dbReference type="ARBA" id="ARBA00001936"/>
    </source>
</evidence>
<evidence type="ECO:0000259" key="11">
    <source>
        <dbReference type="Pfam" id="PF03372"/>
    </source>
</evidence>
<dbReference type="GO" id="GO:0006302">
    <property type="term" value="P:double-strand break repair"/>
    <property type="evidence" value="ECO:0007669"/>
    <property type="project" value="TreeGrafter"/>
</dbReference>
<keyword evidence="9" id="KW-0234">DNA repair</keyword>
<sequence>MSTKGTSIMEALTASIQSGPARLQQDALYQPKHQTSYFFQQNNWQPVAINHRVVSDGIEASEEPNSIRLISWNIDVLVPWAEERMAAALDHLDELVSSTPTKVPVVVFLQEMGVSDITQIKASRWIRERFHITDIDEINWLSPQYGTIALVDLRLMIEKVFRVPWVSKFQRDGLFVDVAMSGMQNLGDPRKVLRLCNTHLESLVADPPVRPRQLQAASIYLHQPEVACALLAGDMNAIQPFDRTLHSDNSLKDTYIELGGQEDSIGGYTWGQQAPQWMRDKFGCSRMDKILFTGSLQPRKFERIGMGVTVDEEHMAPYRQAGEQGWVTDHYGVMGDFEMIDGWSLRCWGNGEGS</sequence>
<dbReference type="GO" id="GO:0046872">
    <property type="term" value="F:metal ion binding"/>
    <property type="evidence" value="ECO:0007669"/>
    <property type="project" value="UniProtKB-KW"/>
</dbReference>
<dbReference type="InterPro" id="IPR036691">
    <property type="entry name" value="Endo/exonu/phosph_ase_sf"/>
</dbReference>
<evidence type="ECO:0000256" key="4">
    <source>
        <dbReference type="ARBA" id="ARBA00022722"/>
    </source>
</evidence>
<dbReference type="PANTHER" id="PTHR15822:SF4">
    <property type="entry name" value="TYROSYL-DNA PHOSPHODIESTERASE 2"/>
    <property type="match status" value="1"/>
</dbReference>
<name>A0A6A7ASY4_9PLEO</name>
<dbReference type="CDD" id="cd09080">
    <property type="entry name" value="TDP2"/>
    <property type="match status" value="1"/>
</dbReference>
<gene>
    <name evidence="12" type="ORF">T440DRAFT_246532</name>
</gene>
<dbReference type="GO" id="GO:0005737">
    <property type="term" value="C:cytoplasm"/>
    <property type="evidence" value="ECO:0007669"/>
    <property type="project" value="TreeGrafter"/>
</dbReference>
<evidence type="ECO:0000256" key="5">
    <source>
        <dbReference type="ARBA" id="ARBA00022723"/>
    </source>
</evidence>
<keyword evidence="8" id="KW-0460">Magnesium</keyword>
<dbReference type="EMBL" id="MU006337">
    <property type="protein sequence ID" value="KAF2846182.1"/>
    <property type="molecule type" value="Genomic_DNA"/>
</dbReference>
<dbReference type="InterPro" id="IPR005135">
    <property type="entry name" value="Endo/exonuclease/phosphatase"/>
</dbReference>
<organism evidence="12 13">
    <name type="scientific">Plenodomus tracheiphilus IPT5</name>
    <dbReference type="NCBI Taxonomy" id="1408161"/>
    <lineage>
        <taxon>Eukaryota</taxon>
        <taxon>Fungi</taxon>
        <taxon>Dikarya</taxon>
        <taxon>Ascomycota</taxon>
        <taxon>Pezizomycotina</taxon>
        <taxon>Dothideomycetes</taxon>
        <taxon>Pleosporomycetidae</taxon>
        <taxon>Pleosporales</taxon>
        <taxon>Pleosporineae</taxon>
        <taxon>Leptosphaeriaceae</taxon>
        <taxon>Plenodomus</taxon>
    </lineage>
</organism>
<dbReference type="SUPFAM" id="SSF56219">
    <property type="entry name" value="DNase I-like"/>
    <property type="match status" value="1"/>
</dbReference>
<keyword evidence="10" id="KW-0539">Nucleus</keyword>
<evidence type="ECO:0000313" key="12">
    <source>
        <dbReference type="EMBL" id="KAF2846182.1"/>
    </source>
</evidence>
<proteinExistence type="predicted"/>
<keyword evidence="4" id="KW-0540">Nuclease</keyword>
<dbReference type="GO" id="GO:0070260">
    <property type="term" value="F:5'-tyrosyl-DNA phosphodiesterase activity"/>
    <property type="evidence" value="ECO:0007669"/>
    <property type="project" value="TreeGrafter"/>
</dbReference>
<dbReference type="Gene3D" id="3.60.10.10">
    <property type="entry name" value="Endonuclease/exonuclease/phosphatase"/>
    <property type="match status" value="1"/>
</dbReference>
<dbReference type="Proteomes" id="UP000799423">
    <property type="component" value="Unassembled WGS sequence"/>
</dbReference>
<evidence type="ECO:0000256" key="9">
    <source>
        <dbReference type="ARBA" id="ARBA00023204"/>
    </source>
</evidence>
<comment type="cofactor">
    <cofactor evidence="1">
        <name>Mn(2+)</name>
        <dbReference type="ChEBI" id="CHEBI:29035"/>
    </cofactor>
</comment>
<dbReference type="InterPro" id="IPR051547">
    <property type="entry name" value="TDP2-like"/>
</dbReference>